<keyword evidence="2" id="KW-0964">Secreted</keyword>
<evidence type="ECO:0000256" key="1">
    <source>
        <dbReference type="ARBA" id="ARBA00004613"/>
    </source>
</evidence>
<sequence>MVLKSWWDEHRHWKYGPLTYEDGSKQFGVFTQMAWADSVHLGCGRSKFRSPRRTVIVCNYGPGGNIIGSTPYRAGEPTKLLYCVTGDCKRSYGDYCNDISDESYEAMIS</sequence>
<reference evidence="4" key="1">
    <citation type="submission" date="2020-11" db="EMBL/GenBank/DDBJ databases">
        <authorList>
            <person name="Whiteford S."/>
        </authorList>
    </citation>
    <scope>NUCLEOTIDE SEQUENCE</scope>
</reference>
<keyword evidence="5" id="KW-1185">Reference proteome</keyword>
<dbReference type="PRINTS" id="PR00837">
    <property type="entry name" value="V5TPXLIKE"/>
</dbReference>
<name>A0A8S4FZ47_PLUXY</name>
<dbReference type="Proteomes" id="UP000653454">
    <property type="component" value="Unassembled WGS sequence"/>
</dbReference>
<evidence type="ECO:0000256" key="2">
    <source>
        <dbReference type="ARBA" id="ARBA00022525"/>
    </source>
</evidence>
<dbReference type="InterPro" id="IPR035940">
    <property type="entry name" value="CAP_sf"/>
</dbReference>
<dbReference type="PANTHER" id="PTHR10334">
    <property type="entry name" value="CYSTEINE-RICH SECRETORY PROTEIN-RELATED"/>
    <property type="match status" value="1"/>
</dbReference>
<evidence type="ECO:0000259" key="3">
    <source>
        <dbReference type="Pfam" id="PF00188"/>
    </source>
</evidence>
<comment type="caution">
    <text evidence="4">The sequence shown here is derived from an EMBL/GenBank/DDBJ whole genome shotgun (WGS) entry which is preliminary data.</text>
</comment>
<evidence type="ECO:0000313" key="5">
    <source>
        <dbReference type="Proteomes" id="UP000653454"/>
    </source>
</evidence>
<gene>
    <name evidence="4" type="ORF">PLXY2_LOCUS12382</name>
</gene>
<dbReference type="Gene3D" id="3.40.33.10">
    <property type="entry name" value="CAP"/>
    <property type="match status" value="1"/>
</dbReference>
<evidence type="ECO:0000313" key="4">
    <source>
        <dbReference type="EMBL" id="CAG9134133.1"/>
    </source>
</evidence>
<comment type="subcellular location">
    <subcellularLocation>
        <location evidence="1">Secreted</location>
    </subcellularLocation>
</comment>
<organism evidence="4 5">
    <name type="scientific">Plutella xylostella</name>
    <name type="common">Diamondback moth</name>
    <name type="synonym">Plutella maculipennis</name>
    <dbReference type="NCBI Taxonomy" id="51655"/>
    <lineage>
        <taxon>Eukaryota</taxon>
        <taxon>Metazoa</taxon>
        <taxon>Ecdysozoa</taxon>
        <taxon>Arthropoda</taxon>
        <taxon>Hexapoda</taxon>
        <taxon>Insecta</taxon>
        <taxon>Pterygota</taxon>
        <taxon>Neoptera</taxon>
        <taxon>Endopterygota</taxon>
        <taxon>Lepidoptera</taxon>
        <taxon>Glossata</taxon>
        <taxon>Ditrysia</taxon>
        <taxon>Yponomeutoidea</taxon>
        <taxon>Plutellidae</taxon>
        <taxon>Plutella</taxon>
    </lineage>
</organism>
<feature type="domain" description="SCP" evidence="3">
    <location>
        <begin position="2"/>
        <end position="60"/>
    </location>
</feature>
<dbReference type="PROSITE" id="PS01010">
    <property type="entry name" value="CRISP_2"/>
    <property type="match status" value="1"/>
</dbReference>
<dbReference type="InterPro" id="IPR018244">
    <property type="entry name" value="Allrgn_V5/Tpx1_CS"/>
</dbReference>
<dbReference type="InterPro" id="IPR001283">
    <property type="entry name" value="CRISP-related"/>
</dbReference>
<dbReference type="EMBL" id="CAJHNJ030000073">
    <property type="protein sequence ID" value="CAG9134133.1"/>
    <property type="molecule type" value="Genomic_DNA"/>
</dbReference>
<protein>
    <submittedName>
        <fullName evidence="4">(diamondback moth) hypothetical protein</fullName>
    </submittedName>
</protein>
<dbReference type="Pfam" id="PF00188">
    <property type="entry name" value="CAP"/>
    <property type="match status" value="1"/>
</dbReference>
<dbReference type="GO" id="GO:0005576">
    <property type="term" value="C:extracellular region"/>
    <property type="evidence" value="ECO:0007669"/>
    <property type="project" value="UniProtKB-SubCell"/>
</dbReference>
<dbReference type="SUPFAM" id="SSF55797">
    <property type="entry name" value="PR-1-like"/>
    <property type="match status" value="1"/>
</dbReference>
<proteinExistence type="predicted"/>
<accession>A0A8S4FZ47</accession>
<dbReference type="InterPro" id="IPR014044">
    <property type="entry name" value="CAP_dom"/>
</dbReference>
<dbReference type="AlphaFoldDB" id="A0A8S4FZ47"/>